<name>A0A3M0J732_HIRRU</name>
<proteinExistence type="predicted"/>
<dbReference type="AlphaFoldDB" id="A0A3M0J732"/>
<sequence>MHGEESGGLEDVEKWKAIILMDNGTMKMDYQDFTRSYEGGKSGKWMAVLYPQEILANGLEKYICDNQQKILHDWEVKARHSPLSILPSSTDSEDNPPATPCCWQEPPDPAECVIQMDLKEKGLLPQPTPLASSHSQLGHTSAASVTGKTDMEEERKQKTKDLHMGSFYGFMTKQNKE</sequence>
<evidence type="ECO:0000313" key="2">
    <source>
        <dbReference type="EMBL" id="RMB96695.1"/>
    </source>
</evidence>
<keyword evidence="3" id="KW-1185">Reference proteome</keyword>
<dbReference type="Proteomes" id="UP000269221">
    <property type="component" value="Unassembled WGS sequence"/>
</dbReference>
<evidence type="ECO:0000256" key="1">
    <source>
        <dbReference type="SAM" id="MobiDB-lite"/>
    </source>
</evidence>
<reference evidence="2 3" key="1">
    <citation type="submission" date="2018-07" db="EMBL/GenBank/DDBJ databases">
        <title>A high quality draft genome assembly of the barn swallow (H. rustica rustica).</title>
        <authorList>
            <person name="Formenti G."/>
            <person name="Chiara M."/>
            <person name="Poveda L."/>
            <person name="Francoijs K.-J."/>
            <person name="Bonisoli-Alquati A."/>
            <person name="Canova L."/>
            <person name="Gianfranceschi L."/>
            <person name="Horner D.S."/>
            <person name="Saino N."/>
        </authorList>
    </citation>
    <scope>NUCLEOTIDE SEQUENCE [LARGE SCALE GENOMIC DNA]</scope>
    <source>
        <strain evidence="2">Chelidonia</strain>
        <tissue evidence="2">Blood</tissue>
    </source>
</reference>
<evidence type="ECO:0000313" key="3">
    <source>
        <dbReference type="Proteomes" id="UP000269221"/>
    </source>
</evidence>
<dbReference type="EMBL" id="QRBI01000172">
    <property type="protein sequence ID" value="RMB96695.1"/>
    <property type="molecule type" value="Genomic_DNA"/>
</dbReference>
<accession>A0A3M0J732</accession>
<feature type="compositionally biased region" description="Polar residues" evidence="1">
    <location>
        <begin position="129"/>
        <end position="147"/>
    </location>
</feature>
<protein>
    <submittedName>
        <fullName evidence="2">Uncharacterized protein</fullName>
    </submittedName>
</protein>
<comment type="caution">
    <text evidence="2">The sequence shown here is derived from an EMBL/GenBank/DDBJ whole genome shotgun (WGS) entry which is preliminary data.</text>
</comment>
<gene>
    <name evidence="2" type="ORF">DUI87_26760</name>
</gene>
<organism evidence="2 3">
    <name type="scientific">Hirundo rustica rustica</name>
    <dbReference type="NCBI Taxonomy" id="333673"/>
    <lineage>
        <taxon>Eukaryota</taxon>
        <taxon>Metazoa</taxon>
        <taxon>Chordata</taxon>
        <taxon>Craniata</taxon>
        <taxon>Vertebrata</taxon>
        <taxon>Euteleostomi</taxon>
        <taxon>Archelosauria</taxon>
        <taxon>Archosauria</taxon>
        <taxon>Dinosauria</taxon>
        <taxon>Saurischia</taxon>
        <taxon>Theropoda</taxon>
        <taxon>Coelurosauria</taxon>
        <taxon>Aves</taxon>
        <taxon>Neognathae</taxon>
        <taxon>Neoaves</taxon>
        <taxon>Telluraves</taxon>
        <taxon>Australaves</taxon>
        <taxon>Passeriformes</taxon>
        <taxon>Sylvioidea</taxon>
        <taxon>Hirundinidae</taxon>
        <taxon>Hirundo</taxon>
    </lineage>
</organism>
<feature type="compositionally biased region" description="Basic and acidic residues" evidence="1">
    <location>
        <begin position="149"/>
        <end position="163"/>
    </location>
</feature>
<feature type="region of interest" description="Disordered" evidence="1">
    <location>
        <begin position="124"/>
        <end position="177"/>
    </location>
</feature>